<feature type="non-terminal residue" evidence="1">
    <location>
        <position position="1"/>
    </location>
</feature>
<evidence type="ECO:0000313" key="2">
    <source>
        <dbReference type="Proteomes" id="UP000257109"/>
    </source>
</evidence>
<comment type="caution">
    <text evidence="1">The sequence shown here is derived from an EMBL/GenBank/DDBJ whole genome shotgun (WGS) entry which is preliminary data.</text>
</comment>
<evidence type="ECO:0000313" key="1">
    <source>
        <dbReference type="EMBL" id="RDY05168.1"/>
    </source>
</evidence>
<organism evidence="1 2">
    <name type="scientific">Mucuna pruriens</name>
    <name type="common">Velvet bean</name>
    <name type="synonym">Dolichos pruriens</name>
    <dbReference type="NCBI Taxonomy" id="157652"/>
    <lineage>
        <taxon>Eukaryota</taxon>
        <taxon>Viridiplantae</taxon>
        <taxon>Streptophyta</taxon>
        <taxon>Embryophyta</taxon>
        <taxon>Tracheophyta</taxon>
        <taxon>Spermatophyta</taxon>
        <taxon>Magnoliopsida</taxon>
        <taxon>eudicotyledons</taxon>
        <taxon>Gunneridae</taxon>
        <taxon>Pentapetalae</taxon>
        <taxon>rosids</taxon>
        <taxon>fabids</taxon>
        <taxon>Fabales</taxon>
        <taxon>Fabaceae</taxon>
        <taxon>Papilionoideae</taxon>
        <taxon>50 kb inversion clade</taxon>
        <taxon>NPAAA clade</taxon>
        <taxon>indigoferoid/millettioid clade</taxon>
        <taxon>Phaseoleae</taxon>
        <taxon>Mucuna</taxon>
    </lineage>
</organism>
<reference evidence="1" key="1">
    <citation type="submission" date="2018-05" db="EMBL/GenBank/DDBJ databases">
        <title>Draft genome of Mucuna pruriens seed.</title>
        <authorList>
            <person name="Nnadi N.E."/>
            <person name="Vos R."/>
            <person name="Hasami M.H."/>
            <person name="Devisetty U.K."/>
            <person name="Aguiy J.C."/>
        </authorList>
    </citation>
    <scope>NUCLEOTIDE SEQUENCE [LARGE SCALE GENOMIC DNA]</scope>
    <source>
        <strain evidence="1">JCA_2017</strain>
    </source>
</reference>
<accession>A0A371HQV3</accession>
<gene>
    <name evidence="1" type="ORF">CR513_11029</name>
</gene>
<dbReference type="EMBL" id="QJKJ01001932">
    <property type="protein sequence ID" value="RDY05168.1"/>
    <property type="molecule type" value="Genomic_DNA"/>
</dbReference>
<keyword evidence="2" id="KW-1185">Reference proteome</keyword>
<sequence length="61" mass="7090">MLAHTTWLISKMNPNKYVFEKLALIERIARWQVALIEYDIIHITQKAIKGSVLSMGQEFSN</sequence>
<proteinExistence type="predicted"/>
<dbReference type="OrthoDB" id="1730907at2759"/>
<name>A0A371HQV3_MUCPR</name>
<dbReference type="AlphaFoldDB" id="A0A371HQV3"/>
<protein>
    <submittedName>
        <fullName evidence="1">Uncharacterized protein</fullName>
    </submittedName>
</protein>
<dbReference type="Proteomes" id="UP000257109">
    <property type="component" value="Unassembled WGS sequence"/>
</dbReference>